<evidence type="ECO:0000313" key="2">
    <source>
        <dbReference type="Proteomes" id="UP001060215"/>
    </source>
</evidence>
<proteinExistence type="predicted"/>
<accession>A0ACC0J6T7</accession>
<organism evidence="1 2">
    <name type="scientific">Camellia lanceoleosa</name>
    <dbReference type="NCBI Taxonomy" id="1840588"/>
    <lineage>
        <taxon>Eukaryota</taxon>
        <taxon>Viridiplantae</taxon>
        <taxon>Streptophyta</taxon>
        <taxon>Embryophyta</taxon>
        <taxon>Tracheophyta</taxon>
        <taxon>Spermatophyta</taxon>
        <taxon>Magnoliopsida</taxon>
        <taxon>eudicotyledons</taxon>
        <taxon>Gunneridae</taxon>
        <taxon>Pentapetalae</taxon>
        <taxon>asterids</taxon>
        <taxon>Ericales</taxon>
        <taxon>Theaceae</taxon>
        <taxon>Camellia</taxon>
    </lineage>
</organism>
<dbReference type="Proteomes" id="UP001060215">
    <property type="component" value="Chromosome 1"/>
</dbReference>
<keyword evidence="2" id="KW-1185">Reference proteome</keyword>
<sequence length="80" mass="9006">MRKRLRRRSVWGHRMLPSLLRKEGGAMQCCNGVRAINSAAQTPNDRKQTCVCLQQASKSITGCIEVDGPLIFSWNRFTAV</sequence>
<evidence type="ECO:0000313" key="1">
    <source>
        <dbReference type="EMBL" id="KAI8032541.1"/>
    </source>
</evidence>
<name>A0ACC0J6T7_9ERIC</name>
<gene>
    <name evidence="1" type="ORF">LOK49_LG01G01152</name>
</gene>
<dbReference type="EMBL" id="CM045758">
    <property type="protein sequence ID" value="KAI8032541.1"/>
    <property type="molecule type" value="Genomic_DNA"/>
</dbReference>
<protein>
    <submittedName>
        <fullName evidence="1">Non-specific lipid-transfer protein Lac s 1</fullName>
    </submittedName>
</protein>
<comment type="caution">
    <text evidence="1">The sequence shown here is derived from an EMBL/GenBank/DDBJ whole genome shotgun (WGS) entry which is preliminary data.</text>
</comment>
<reference evidence="1 2" key="1">
    <citation type="journal article" date="2022" name="Plant J.">
        <title>Chromosome-level genome of Camellia lanceoleosa provides a valuable resource for understanding genome evolution and self-incompatibility.</title>
        <authorList>
            <person name="Gong W."/>
            <person name="Xiao S."/>
            <person name="Wang L."/>
            <person name="Liao Z."/>
            <person name="Chang Y."/>
            <person name="Mo W."/>
            <person name="Hu G."/>
            <person name="Li W."/>
            <person name="Zhao G."/>
            <person name="Zhu H."/>
            <person name="Hu X."/>
            <person name="Ji K."/>
            <person name="Xiang X."/>
            <person name="Song Q."/>
            <person name="Yuan D."/>
            <person name="Jin S."/>
            <person name="Zhang L."/>
        </authorList>
    </citation>
    <scope>NUCLEOTIDE SEQUENCE [LARGE SCALE GENOMIC DNA]</scope>
    <source>
        <strain evidence="1">SQ_2022a</strain>
    </source>
</reference>